<reference evidence="1 2" key="1">
    <citation type="submission" date="2011-12" db="EMBL/GenBank/DDBJ databases">
        <title>The complete genome of Niastella koreensis GR20-10.</title>
        <authorList>
            <consortium name="US DOE Joint Genome Institute (JGI-PGF)"/>
            <person name="Lucas S."/>
            <person name="Han J."/>
            <person name="Lapidus A."/>
            <person name="Bruce D."/>
            <person name="Goodwin L."/>
            <person name="Pitluck S."/>
            <person name="Peters L."/>
            <person name="Kyrpides N."/>
            <person name="Mavromatis K."/>
            <person name="Ivanova N."/>
            <person name="Mikhailova N."/>
            <person name="Davenport K."/>
            <person name="Saunders E."/>
            <person name="Detter J.C."/>
            <person name="Tapia R."/>
            <person name="Han C."/>
            <person name="Land M."/>
            <person name="Hauser L."/>
            <person name="Markowitz V."/>
            <person name="Cheng J.-F."/>
            <person name="Hugenholtz P."/>
            <person name="Woyke T."/>
            <person name="Wu D."/>
            <person name="Tindall B."/>
            <person name="Pomrenke H."/>
            <person name="Brambilla E."/>
            <person name="Klenk H.-P."/>
            <person name="Eisen J.A."/>
        </authorList>
    </citation>
    <scope>NUCLEOTIDE SEQUENCE [LARGE SCALE GENOMIC DNA]</scope>
    <source>
        <strain evidence="2">DSM 17620 / KACC 11465 / NBRC 106392 / GR20-10</strain>
    </source>
</reference>
<dbReference type="KEGG" id="nko:Niako_0224"/>
<evidence type="ECO:0000313" key="2">
    <source>
        <dbReference type="Proteomes" id="UP000005438"/>
    </source>
</evidence>
<dbReference type="HOGENOM" id="CLU_3120325_0_0_10"/>
<protein>
    <submittedName>
        <fullName evidence="1">Uncharacterized protein</fullName>
    </submittedName>
</protein>
<dbReference type="AlphaFoldDB" id="G8TMW2"/>
<dbReference type="EMBL" id="CP003178">
    <property type="protein sequence ID" value="AEV96624.1"/>
    <property type="molecule type" value="Genomic_DNA"/>
</dbReference>
<sequence length="50" mass="5360">MNYQQVVSVCSHTGLVILLVAGYSANNAPYNTTPQPETKVIVVKTAENPV</sequence>
<organism evidence="1 2">
    <name type="scientific">Niastella koreensis (strain DSM 17620 / KACC 11465 / NBRC 106392 / GR20-10)</name>
    <dbReference type="NCBI Taxonomy" id="700598"/>
    <lineage>
        <taxon>Bacteria</taxon>
        <taxon>Pseudomonadati</taxon>
        <taxon>Bacteroidota</taxon>
        <taxon>Chitinophagia</taxon>
        <taxon>Chitinophagales</taxon>
        <taxon>Chitinophagaceae</taxon>
        <taxon>Niastella</taxon>
    </lineage>
</organism>
<name>G8TMW2_NIAKG</name>
<accession>G8TMW2</accession>
<proteinExistence type="predicted"/>
<dbReference type="Proteomes" id="UP000005438">
    <property type="component" value="Chromosome"/>
</dbReference>
<evidence type="ECO:0000313" key="1">
    <source>
        <dbReference type="EMBL" id="AEV96624.1"/>
    </source>
</evidence>
<gene>
    <name evidence="1" type="ordered locus">Niako_0224</name>
</gene>